<evidence type="ECO:0000256" key="5">
    <source>
        <dbReference type="RuleBase" id="RU003495"/>
    </source>
</evidence>
<dbReference type="HAMAP" id="MF_02071">
    <property type="entry name" value="RlpA"/>
    <property type="match status" value="1"/>
</dbReference>
<protein>
    <recommendedName>
        <fullName evidence="4">Endolytic peptidoglycan transglycosylase RlpA</fullName>
        <ecNumber evidence="4">4.2.2.-</ecNumber>
    </recommendedName>
</protein>
<dbReference type="EMBL" id="JAKIKU010000001">
    <property type="protein sequence ID" value="MCL1043775.1"/>
    <property type="molecule type" value="Genomic_DNA"/>
</dbReference>
<dbReference type="SUPFAM" id="SSF110997">
    <property type="entry name" value="Sporulation related repeat"/>
    <property type="match status" value="1"/>
</dbReference>
<feature type="domain" description="SPOR" evidence="8">
    <location>
        <begin position="192"/>
        <end position="268"/>
    </location>
</feature>
<comment type="subcellular location">
    <subcellularLocation>
        <location evidence="4">Cell membrane</location>
        <topology evidence="4">Lipid-anchor</topology>
    </subcellularLocation>
</comment>
<proteinExistence type="inferred from homology"/>
<evidence type="ECO:0000256" key="3">
    <source>
        <dbReference type="ARBA" id="ARBA00023316"/>
    </source>
</evidence>
<comment type="similarity">
    <text evidence="4 5">Belongs to the RlpA family.</text>
</comment>
<keyword evidence="2 4" id="KW-0456">Lyase</keyword>
<dbReference type="Gene3D" id="2.40.40.10">
    <property type="entry name" value="RlpA-like domain"/>
    <property type="match status" value="1"/>
</dbReference>
<feature type="signal peptide" evidence="7">
    <location>
        <begin position="1"/>
        <end position="28"/>
    </location>
</feature>
<feature type="region of interest" description="Disordered" evidence="6">
    <location>
        <begin position="22"/>
        <end position="68"/>
    </location>
</feature>
<evidence type="ECO:0000259" key="8">
    <source>
        <dbReference type="PROSITE" id="PS51724"/>
    </source>
</evidence>
<gene>
    <name evidence="4" type="primary">rlpA</name>
    <name evidence="9" type="ORF">L2737_00280</name>
</gene>
<dbReference type="InterPro" id="IPR012997">
    <property type="entry name" value="RplA"/>
</dbReference>
<feature type="chain" id="PRO_5045915998" description="Endolytic peptidoglycan transglycosylase RlpA" evidence="7">
    <location>
        <begin position="29"/>
        <end position="271"/>
    </location>
</feature>
<keyword evidence="3 4" id="KW-0961">Cell wall biogenesis/degradation</keyword>
<evidence type="ECO:0000256" key="4">
    <source>
        <dbReference type="HAMAP-Rule" id="MF_02071"/>
    </source>
</evidence>
<dbReference type="SUPFAM" id="SSF50685">
    <property type="entry name" value="Barwin-like endoglucanases"/>
    <property type="match status" value="1"/>
</dbReference>
<comment type="caution">
    <text evidence="9">The sequence shown here is derived from an EMBL/GenBank/DDBJ whole genome shotgun (WGS) entry which is preliminary data.</text>
</comment>
<dbReference type="PROSITE" id="PS51257">
    <property type="entry name" value="PROKAR_LIPOPROTEIN"/>
    <property type="match status" value="1"/>
</dbReference>
<keyword evidence="4" id="KW-0472">Membrane</keyword>
<dbReference type="InterPro" id="IPR009009">
    <property type="entry name" value="RlpA-like_DPBB"/>
</dbReference>
<sequence>MQKRTILSISTLSLLGLLSACSSSSSTSQDDRYQMKNDRAPQSAPDVSKVEDAHPKYEPYSRQGNKRTYTVRGKSYTVMPSAKDFSQSGYASWYGSKFHGHLTSNGETYDMYSMSAAHKTLPLPSYVKVTNEANNKQVIVRVNDRGPFHEGRIIDLSYAAAYKLDMLGSGTAKVNIETIHIESPESMALDELKDDSVHIIQVVASKDQVRINVLAKELEAKYKVPASVESANGFYRLLLGPIGQSYLANKLLLQIKQDGYPQSYLRAPTKK</sequence>
<dbReference type="Proteomes" id="UP001202134">
    <property type="component" value="Unassembled WGS sequence"/>
</dbReference>
<dbReference type="Pfam" id="PF03330">
    <property type="entry name" value="DPBB_1"/>
    <property type="match status" value="1"/>
</dbReference>
<keyword evidence="4" id="KW-1003">Cell membrane</keyword>
<organism evidence="9 10">
    <name type="scientific">Shewanella electrodiphila</name>
    <dbReference type="NCBI Taxonomy" id="934143"/>
    <lineage>
        <taxon>Bacteria</taxon>
        <taxon>Pseudomonadati</taxon>
        <taxon>Pseudomonadota</taxon>
        <taxon>Gammaproteobacteria</taxon>
        <taxon>Alteromonadales</taxon>
        <taxon>Shewanellaceae</taxon>
        <taxon>Shewanella</taxon>
    </lineage>
</organism>
<dbReference type="CDD" id="cd22268">
    <property type="entry name" value="DPBB_RlpA-like"/>
    <property type="match status" value="1"/>
</dbReference>
<dbReference type="PROSITE" id="PS51724">
    <property type="entry name" value="SPOR"/>
    <property type="match status" value="1"/>
</dbReference>
<dbReference type="InterPro" id="IPR034718">
    <property type="entry name" value="RlpA"/>
</dbReference>
<dbReference type="PANTHER" id="PTHR34183">
    <property type="entry name" value="ENDOLYTIC PEPTIDOGLYCAN TRANSGLYCOSYLASE RLPA"/>
    <property type="match status" value="1"/>
</dbReference>
<keyword evidence="4" id="KW-0564">Palmitate</keyword>
<evidence type="ECO:0000313" key="10">
    <source>
        <dbReference type="Proteomes" id="UP001202134"/>
    </source>
</evidence>
<evidence type="ECO:0000256" key="6">
    <source>
        <dbReference type="SAM" id="MobiDB-lite"/>
    </source>
</evidence>
<dbReference type="InterPro" id="IPR036908">
    <property type="entry name" value="RlpA-like_sf"/>
</dbReference>
<dbReference type="InterPro" id="IPR007730">
    <property type="entry name" value="SPOR-like_dom"/>
</dbReference>
<keyword evidence="1 7" id="KW-0732">Signal</keyword>
<dbReference type="InterPro" id="IPR036680">
    <property type="entry name" value="SPOR-like_sf"/>
</dbReference>
<evidence type="ECO:0000256" key="1">
    <source>
        <dbReference type="ARBA" id="ARBA00022729"/>
    </source>
</evidence>
<dbReference type="PANTHER" id="PTHR34183:SF1">
    <property type="entry name" value="ENDOLYTIC PEPTIDOGLYCAN TRANSGLYCOSYLASE RLPA"/>
    <property type="match status" value="1"/>
</dbReference>
<dbReference type="Gene3D" id="3.30.70.1070">
    <property type="entry name" value="Sporulation related repeat"/>
    <property type="match status" value="1"/>
</dbReference>
<evidence type="ECO:0000256" key="2">
    <source>
        <dbReference type="ARBA" id="ARBA00023239"/>
    </source>
</evidence>
<keyword evidence="10" id="KW-1185">Reference proteome</keyword>
<feature type="compositionally biased region" description="Basic and acidic residues" evidence="6">
    <location>
        <begin position="48"/>
        <end position="59"/>
    </location>
</feature>
<name>A0ABT0KK50_9GAMM</name>
<reference evidence="9 10" key="1">
    <citation type="submission" date="2022-01" db="EMBL/GenBank/DDBJ databases">
        <title>Whole genome-based taxonomy of the Shewanellaceae.</title>
        <authorList>
            <person name="Martin-Rodriguez A.J."/>
        </authorList>
    </citation>
    <scope>NUCLEOTIDE SEQUENCE [LARGE SCALE GENOMIC DNA]</scope>
    <source>
        <strain evidence="9 10">DSM 24955</strain>
    </source>
</reference>
<feature type="compositionally biased region" description="Basic and acidic residues" evidence="6">
    <location>
        <begin position="29"/>
        <end position="39"/>
    </location>
</feature>
<dbReference type="EC" id="4.2.2.-" evidence="4"/>
<accession>A0ABT0KK50</accession>
<dbReference type="NCBIfam" id="TIGR00413">
    <property type="entry name" value="rlpA"/>
    <property type="match status" value="1"/>
</dbReference>
<evidence type="ECO:0000313" key="9">
    <source>
        <dbReference type="EMBL" id="MCL1043775.1"/>
    </source>
</evidence>
<dbReference type="Pfam" id="PF05036">
    <property type="entry name" value="SPOR"/>
    <property type="match status" value="1"/>
</dbReference>
<keyword evidence="4" id="KW-0449">Lipoprotein</keyword>
<comment type="function">
    <text evidence="4">Lytic transglycosylase with a strong preference for naked glycan strands that lack stem peptides.</text>
</comment>
<evidence type="ECO:0000256" key="7">
    <source>
        <dbReference type="SAM" id="SignalP"/>
    </source>
</evidence>